<keyword evidence="3" id="KW-1185">Reference proteome</keyword>
<gene>
    <name evidence="2" type="ordered locus">MXAN_7170</name>
</gene>
<accession>Q1CWE0</accession>
<dbReference type="GO" id="GO:0055085">
    <property type="term" value="P:transmembrane transport"/>
    <property type="evidence" value="ECO:0007669"/>
    <property type="project" value="InterPro"/>
</dbReference>
<dbReference type="Gene3D" id="3.30.1150.10">
    <property type="match status" value="1"/>
</dbReference>
<dbReference type="InterPro" id="IPR037682">
    <property type="entry name" value="TonB_C"/>
</dbReference>
<dbReference type="EMBL" id="CP000113">
    <property type="protein sequence ID" value="ABF89095.1"/>
    <property type="molecule type" value="Genomic_DNA"/>
</dbReference>
<dbReference type="AlphaFoldDB" id="Q1CWE0"/>
<feature type="domain" description="TonB C-terminal" evidence="1">
    <location>
        <begin position="153"/>
        <end position="207"/>
    </location>
</feature>
<dbReference type="Pfam" id="PF03544">
    <property type="entry name" value="TonB_C"/>
    <property type="match status" value="1"/>
</dbReference>
<evidence type="ECO:0000313" key="3">
    <source>
        <dbReference type="Proteomes" id="UP000002402"/>
    </source>
</evidence>
<dbReference type="SUPFAM" id="SSF74653">
    <property type="entry name" value="TolA/TonB C-terminal domain"/>
    <property type="match status" value="1"/>
</dbReference>
<organism evidence="2 3">
    <name type="scientific">Myxococcus xanthus (strain DK1622)</name>
    <dbReference type="NCBI Taxonomy" id="246197"/>
    <lineage>
        <taxon>Bacteria</taxon>
        <taxon>Pseudomonadati</taxon>
        <taxon>Myxococcota</taxon>
        <taxon>Myxococcia</taxon>
        <taxon>Myxococcales</taxon>
        <taxon>Cystobacterineae</taxon>
        <taxon>Myxococcaceae</taxon>
        <taxon>Myxococcus</taxon>
    </lineage>
</organism>
<evidence type="ECO:0000313" key="2">
    <source>
        <dbReference type="EMBL" id="ABF89095.1"/>
    </source>
</evidence>
<protein>
    <recommendedName>
        <fullName evidence="1">TonB C-terminal domain-containing protein</fullName>
    </recommendedName>
</protein>
<sequence length="218" mass="24435">MDGTHGVRGAWRGLLQKRRAAPRAALRAWDGEGLTTGTRDAHTCPHPRTGARWEVRVSASRFRPTPLTLKGETMHMPGLVSLLLLSAPVLAAEPATQDKAVFEAELQRNLEAFEKNMDRSMPIPCGHPPMRPERIKGEDLQFAPSQLTRIKETTYQLRCTFHLDGTATDCQMLKPGVDLDAKSRETIKQWRFKPAIYKDKPIATTCTVSGKLKRRPEN</sequence>
<name>Q1CWE0_MYXXD</name>
<dbReference type="Proteomes" id="UP000002402">
    <property type="component" value="Chromosome"/>
</dbReference>
<dbReference type="STRING" id="246197.MXAN_7170"/>
<dbReference type="HOGENOM" id="CLU_110225_0_0_7"/>
<dbReference type="EnsemblBacteria" id="ABF89095">
    <property type="protein sequence ID" value="ABF89095"/>
    <property type="gene ID" value="MXAN_7170"/>
</dbReference>
<evidence type="ECO:0000259" key="1">
    <source>
        <dbReference type="Pfam" id="PF03544"/>
    </source>
</evidence>
<proteinExistence type="predicted"/>
<reference evidence="2 3" key="1">
    <citation type="journal article" date="2006" name="Proc. Natl. Acad. Sci. U.S.A.">
        <title>Evolution of sensory complexity recorded in a myxobacterial genome.</title>
        <authorList>
            <person name="Goldman B.S."/>
            <person name="Nierman W.C."/>
            <person name="Kaiser D."/>
            <person name="Slater S.C."/>
            <person name="Durkin A.S."/>
            <person name="Eisen J.A."/>
            <person name="Ronning C.M."/>
            <person name="Barbazuk W.B."/>
            <person name="Blanchard M."/>
            <person name="Field C."/>
            <person name="Halling C."/>
            <person name="Hinkle G."/>
            <person name="Iartchuk O."/>
            <person name="Kim H.S."/>
            <person name="Mackenzie C."/>
            <person name="Madupu R."/>
            <person name="Miller N."/>
            <person name="Shvartsbeyn A."/>
            <person name="Sullivan S.A."/>
            <person name="Vaudin M."/>
            <person name="Wiegand R."/>
            <person name="Kaplan H.B."/>
        </authorList>
    </citation>
    <scope>NUCLEOTIDE SEQUENCE [LARGE SCALE GENOMIC DNA]</scope>
    <source>
        <strain evidence="3">DK1622</strain>
    </source>
</reference>
<dbReference type="KEGG" id="mxa:MXAN_7170"/>